<organism evidence="2 3">
    <name type="scientific">Echria macrotheca</name>
    <dbReference type="NCBI Taxonomy" id="438768"/>
    <lineage>
        <taxon>Eukaryota</taxon>
        <taxon>Fungi</taxon>
        <taxon>Dikarya</taxon>
        <taxon>Ascomycota</taxon>
        <taxon>Pezizomycotina</taxon>
        <taxon>Sordariomycetes</taxon>
        <taxon>Sordariomycetidae</taxon>
        <taxon>Sordariales</taxon>
        <taxon>Schizotheciaceae</taxon>
        <taxon>Echria</taxon>
    </lineage>
</organism>
<evidence type="ECO:0000313" key="3">
    <source>
        <dbReference type="Proteomes" id="UP001239445"/>
    </source>
</evidence>
<dbReference type="Gene3D" id="2.170.270.10">
    <property type="entry name" value="SET domain"/>
    <property type="match status" value="1"/>
</dbReference>
<sequence length="466" mass="53246">MKLSQFVSVYAAAVLAHSSDHQHHHHHADLGGVCGSGALPDSTCQPDTEYLPGAQKEIFAEKEDGWRCPNGTSCEHAHKHSWTHSSPCFVGSKTGQDFCVFTDTEFADGRGTSFVMTRRRADYLTTYSAFTDPGFVSGVNQDLVRTIPAVYDVHEFPGKGMGLVANQFIRRGELIMANTASLMIDYRVFHELKKEEYKELQLHAVNYLPDPHRKAFMNLSTHGQTFSTLVDTVEKIAETNAFDIDPDADDEEQNYGFFVVFPEIARFNHDCRPNADYYFEHRSLTQYIHATRDIQPGEELTLSYINTVMTRNERLRKLNHNWGFQCACSACTQEKARADVSDMRIRRIKDLRPKMRNWKAGSVATPQMAELLISLYEQERLWGSMYNAYSFAAYEYNAVGDPWTAIKYAMLAIEWGIPMVGATSSEVTDMEKLVEDPWGHWSWMHRVKKRSGWARDPDEEEEEEDD</sequence>
<dbReference type="SUPFAM" id="SSF82199">
    <property type="entry name" value="SET domain"/>
    <property type="match status" value="1"/>
</dbReference>
<evidence type="ECO:0000313" key="2">
    <source>
        <dbReference type="EMBL" id="KAK1756153.1"/>
    </source>
</evidence>
<proteinExistence type="predicted"/>
<dbReference type="PANTHER" id="PTHR47332:SF6">
    <property type="entry name" value="SET DOMAIN-CONTAINING PROTEIN"/>
    <property type="match status" value="1"/>
</dbReference>
<keyword evidence="3" id="KW-1185">Reference proteome</keyword>
<feature type="domain" description="SET" evidence="1">
    <location>
        <begin position="139"/>
        <end position="305"/>
    </location>
</feature>
<name>A0AAJ0BFG7_9PEZI</name>
<dbReference type="InterPro" id="IPR001214">
    <property type="entry name" value="SET_dom"/>
</dbReference>
<evidence type="ECO:0000259" key="1">
    <source>
        <dbReference type="PROSITE" id="PS50280"/>
    </source>
</evidence>
<dbReference type="EMBL" id="MU839832">
    <property type="protein sequence ID" value="KAK1756153.1"/>
    <property type="molecule type" value="Genomic_DNA"/>
</dbReference>
<dbReference type="Proteomes" id="UP001239445">
    <property type="component" value="Unassembled WGS sequence"/>
</dbReference>
<accession>A0AAJ0BFG7</accession>
<reference evidence="2" key="1">
    <citation type="submission" date="2023-06" db="EMBL/GenBank/DDBJ databases">
        <title>Genome-scale phylogeny and comparative genomics of the fungal order Sordariales.</title>
        <authorList>
            <consortium name="Lawrence Berkeley National Laboratory"/>
            <person name="Hensen N."/>
            <person name="Bonometti L."/>
            <person name="Westerberg I."/>
            <person name="Brannstrom I.O."/>
            <person name="Guillou S."/>
            <person name="Cros-Aarteil S."/>
            <person name="Calhoun S."/>
            <person name="Haridas S."/>
            <person name="Kuo A."/>
            <person name="Mondo S."/>
            <person name="Pangilinan J."/>
            <person name="Riley R."/>
            <person name="Labutti K."/>
            <person name="Andreopoulos B."/>
            <person name="Lipzen A."/>
            <person name="Chen C."/>
            <person name="Yanf M."/>
            <person name="Daum C."/>
            <person name="Ng V."/>
            <person name="Clum A."/>
            <person name="Steindorff A."/>
            <person name="Ohm R."/>
            <person name="Martin F."/>
            <person name="Silar P."/>
            <person name="Natvig D."/>
            <person name="Lalanne C."/>
            <person name="Gautier V."/>
            <person name="Ament-Velasquez S.L."/>
            <person name="Kruys A."/>
            <person name="Hutchinson M.I."/>
            <person name="Powell A.J."/>
            <person name="Barry K."/>
            <person name="Miller A.N."/>
            <person name="Grigoriev I.V."/>
            <person name="Debuchy R."/>
            <person name="Gladieux P."/>
            <person name="Thoren M.H."/>
            <person name="Johannesson H."/>
        </authorList>
    </citation>
    <scope>NUCLEOTIDE SEQUENCE</scope>
    <source>
        <strain evidence="2">PSN4</strain>
    </source>
</reference>
<gene>
    <name evidence="2" type="ORF">QBC47DRAFT_299226</name>
</gene>
<dbReference type="CDD" id="cd20071">
    <property type="entry name" value="SET_SMYD"/>
    <property type="match status" value="1"/>
</dbReference>
<dbReference type="Pfam" id="PF00856">
    <property type="entry name" value="SET"/>
    <property type="match status" value="1"/>
</dbReference>
<dbReference type="InterPro" id="IPR053185">
    <property type="entry name" value="SET_domain_protein"/>
</dbReference>
<dbReference type="InterPro" id="IPR046341">
    <property type="entry name" value="SET_dom_sf"/>
</dbReference>
<dbReference type="PROSITE" id="PS50280">
    <property type="entry name" value="SET"/>
    <property type="match status" value="1"/>
</dbReference>
<dbReference type="PANTHER" id="PTHR47332">
    <property type="entry name" value="SET DOMAIN-CONTAINING PROTEIN 5"/>
    <property type="match status" value="1"/>
</dbReference>
<protein>
    <recommendedName>
        <fullName evidence="1">SET domain-containing protein</fullName>
    </recommendedName>
</protein>
<comment type="caution">
    <text evidence="2">The sequence shown here is derived from an EMBL/GenBank/DDBJ whole genome shotgun (WGS) entry which is preliminary data.</text>
</comment>
<dbReference type="AlphaFoldDB" id="A0AAJ0BFG7"/>
<dbReference type="SMART" id="SM00317">
    <property type="entry name" value="SET"/>
    <property type="match status" value="1"/>
</dbReference>